<name>A0A1G5AKP8_9FLAO</name>
<keyword evidence="1" id="KW-0732">Signal</keyword>
<feature type="chain" id="PRO_5011740686" description="DUF4468 domain-containing protein" evidence="1">
    <location>
        <begin position="19"/>
        <end position="193"/>
    </location>
</feature>
<proteinExistence type="predicted"/>
<dbReference type="Proteomes" id="UP000199354">
    <property type="component" value="Unassembled WGS sequence"/>
</dbReference>
<dbReference type="STRING" id="490189.SAMN02927903_00043"/>
<evidence type="ECO:0000313" key="3">
    <source>
        <dbReference type="Proteomes" id="UP000199354"/>
    </source>
</evidence>
<evidence type="ECO:0000313" key="2">
    <source>
        <dbReference type="EMBL" id="SCX78469.1"/>
    </source>
</evidence>
<dbReference type="EMBL" id="FMVF01000002">
    <property type="protein sequence ID" value="SCX78469.1"/>
    <property type="molecule type" value="Genomic_DNA"/>
</dbReference>
<accession>A0A1G5AKP8</accession>
<feature type="signal peptide" evidence="1">
    <location>
        <begin position="1"/>
        <end position="18"/>
    </location>
</feature>
<protein>
    <recommendedName>
        <fullName evidence="4">DUF4468 domain-containing protein</fullName>
    </recommendedName>
</protein>
<sequence>MKNMWLSLLFFCYTASIAQTLDALRPMAQKICDANYNMDFEPLADLTYPPLVTELGGREKFLEKVDLDYQNDEFRKRIQLETPALKFAEIKKIDGASYCVITYYNPIRYFIEKKLDAMTGPQKAAELKIIEQATFAVYEPARNTINVKRHSTLVAIADATTQNQWRFINFDDTAQREWSAQHLNENIKKQLGL</sequence>
<dbReference type="AlphaFoldDB" id="A0A1G5AKP8"/>
<organism evidence="2 3">
    <name type="scientific">Flavobacterium caeni</name>
    <dbReference type="NCBI Taxonomy" id="490189"/>
    <lineage>
        <taxon>Bacteria</taxon>
        <taxon>Pseudomonadati</taxon>
        <taxon>Bacteroidota</taxon>
        <taxon>Flavobacteriia</taxon>
        <taxon>Flavobacteriales</taxon>
        <taxon>Flavobacteriaceae</taxon>
        <taxon>Flavobacterium</taxon>
    </lineage>
</organism>
<reference evidence="2 3" key="1">
    <citation type="submission" date="2016-10" db="EMBL/GenBank/DDBJ databases">
        <authorList>
            <person name="de Groot N.N."/>
        </authorList>
    </citation>
    <scope>NUCLEOTIDE SEQUENCE [LARGE SCALE GENOMIC DNA]</scope>
    <source>
        <strain evidence="2 3">CGMCC 1.7031</strain>
    </source>
</reference>
<evidence type="ECO:0008006" key="4">
    <source>
        <dbReference type="Google" id="ProtNLM"/>
    </source>
</evidence>
<dbReference type="OrthoDB" id="982449at2"/>
<evidence type="ECO:0000256" key="1">
    <source>
        <dbReference type="SAM" id="SignalP"/>
    </source>
</evidence>
<gene>
    <name evidence="2" type="ORF">SAMN02927903_00043</name>
</gene>
<keyword evidence="3" id="KW-1185">Reference proteome</keyword>
<dbReference type="RefSeq" id="WP_091139868.1">
    <property type="nucleotide sequence ID" value="NZ_FMVF01000002.1"/>
</dbReference>